<reference evidence="10 11" key="1">
    <citation type="submission" date="2019-03" db="EMBL/GenBank/DDBJ databases">
        <title>Single cell metagenomics reveals metabolic interactions within the superorganism composed of flagellate Streblomastix strix and complex community of Bacteroidetes bacteria on its surface.</title>
        <authorList>
            <person name="Treitli S.C."/>
            <person name="Kolisko M."/>
            <person name="Husnik F."/>
            <person name="Keeling P."/>
            <person name="Hampl V."/>
        </authorList>
    </citation>
    <scope>NUCLEOTIDE SEQUENCE [LARGE SCALE GENOMIC DNA]</scope>
    <source>
        <strain evidence="10">ST1C</strain>
    </source>
</reference>
<evidence type="ECO:0000256" key="3">
    <source>
        <dbReference type="ARBA" id="ARBA00009466"/>
    </source>
</evidence>
<evidence type="ECO:0000256" key="2">
    <source>
        <dbReference type="ARBA" id="ARBA00004496"/>
    </source>
</evidence>
<evidence type="ECO:0000256" key="5">
    <source>
        <dbReference type="ARBA" id="ARBA00022490"/>
    </source>
</evidence>
<dbReference type="PANTHER" id="PTHR12596:SF2">
    <property type="entry name" value="EXPORTIN-7 ISOFORM X1"/>
    <property type="match status" value="1"/>
</dbReference>
<evidence type="ECO:0000313" key="10">
    <source>
        <dbReference type="EMBL" id="KAA6393606.1"/>
    </source>
</evidence>
<evidence type="ECO:0000313" key="11">
    <source>
        <dbReference type="Proteomes" id="UP000324800"/>
    </source>
</evidence>
<evidence type="ECO:0000256" key="4">
    <source>
        <dbReference type="ARBA" id="ARBA00022448"/>
    </source>
</evidence>
<gene>
    <name evidence="10" type="ORF">EZS28_010868</name>
</gene>
<dbReference type="OrthoDB" id="244158at2759"/>
<comment type="caution">
    <text evidence="10">The sequence shown here is derived from an EMBL/GenBank/DDBJ whole genome shotgun (WGS) entry which is preliminary data.</text>
</comment>
<evidence type="ECO:0000256" key="6">
    <source>
        <dbReference type="ARBA" id="ARBA00022927"/>
    </source>
</evidence>
<keyword evidence="7" id="KW-0539">Nucleus</keyword>
<dbReference type="PANTHER" id="PTHR12596">
    <property type="entry name" value="EXPORTIN 4,7-RELATED"/>
    <property type="match status" value="1"/>
</dbReference>
<name>A0A5J4WFV7_9EUKA</name>
<feature type="region of interest" description="Disordered" evidence="8">
    <location>
        <begin position="541"/>
        <end position="574"/>
    </location>
</feature>
<feature type="domain" description="Exportin-7/Ran-binding protein 17 TPR repeats" evidence="9">
    <location>
        <begin position="282"/>
        <end position="333"/>
    </location>
</feature>
<keyword evidence="4" id="KW-0813">Transport</keyword>
<evidence type="ECO:0000256" key="1">
    <source>
        <dbReference type="ARBA" id="ARBA00004123"/>
    </source>
</evidence>
<dbReference type="InterPro" id="IPR057947">
    <property type="entry name" value="TPR_XPO7/RBP17"/>
</dbReference>
<evidence type="ECO:0000259" key="9">
    <source>
        <dbReference type="Pfam" id="PF25795"/>
    </source>
</evidence>
<dbReference type="InterPro" id="IPR044189">
    <property type="entry name" value="XPO4/7-like"/>
</dbReference>
<dbReference type="EMBL" id="SNRW01002186">
    <property type="protein sequence ID" value="KAA6393606.1"/>
    <property type="molecule type" value="Genomic_DNA"/>
</dbReference>
<dbReference type="GO" id="GO:0005737">
    <property type="term" value="C:cytoplasm"/>
    <property type="evidence" value="ECO:0007669"/>
    <property type="project" value="UniProtKB-SubCell"/>
</dbReference>
<organism evidence="10 11">
    <name type="scientific">Streblomastix strix</name>
    <dbReference type="NCBI Taxonomy" id="222440"/>
    <lineage>
        <taxon>Eukaryota</taxon>
        <taxon>Metamonada</taxon>
        <taxon>Preaxostyla</taxon>
        <taxon>Oxymonadida</taxon>
        <taxon>Streblomastigidae</taxon>
        <taxon>Streblomastix</taxon>
    </lineage>
</organism>
<comment type="subcellular location">
    <subcellularLocation>
        <location evidence="2">Cytoplasm</location>
    </subcellularLocation>
    <subcellularLocation>
        <location evidence="1">Nucleus</location>
    </subcellularLocation>
</comment>
<keyword evidence="5" id="KW-0963">Cytoplasm</keyword>
<accession>A0A5J4WFV7</accession>
<evidence type="ECO:0000256" key="7">
    <source>
        <dbReference type="ARBA" id="ARBA00023242"/>
    </source>
</evidence>
<dbReference type="GO" id="GO:0006611">
    <property type="term" value="P:protein export from nucleus"/>
    <property type="evidence" value="ECO:0007669"/>
    <property type="project" value="TreeGrafter"/>
</dbReference>
<comment type="similarity">
    <text evidence="3">Belongs to the exportin family.</text>
</comment>
<sequence length="862" mass="97223">MANKQAQDAVQNIVRWETFIPDIAKRYIDTRMQIAKTVVDGVSDFEDPLSNEDILNQQLSSISLLIRFESTSISSSLHYLLEVLKQQIGQYRIMNEAAVADRNEETLKNLEIVETQLAWLVQIASAVIGSRQTYGSGYSYAYSTYISYTGGGVTGSDVDALDGALAAACFELVKGYQLGARQTDATSRLALAVISFMTKFRRAFLSEAISYVANPVIIKACGMQDQNEALFFIFAMCIFGMKKWGGTGNAQSGSKQGGNQLLGFQLSEGEGKGSQTAQDNEEDDRVINALLVLLKEMIEGYSTQKIILQFPQLDEIIRCHTVEYFPFLQTMTRHRFTYYTLMGQIVFSDTKSHLFDVFFAPFEQNLQFIDQMDQKQLSDPQFRRPLLGLFNDLRGLLWSCISSNVFKKQDSKVYCSLMKLWEEMTFSKGTRLGFDITSSNSVLLFRATAQMLHDTAQAYLGQGVIPSSSSLPSSSFSSAFSKFGIVDARALQDTIRAIIANIGESEISQIVDGKIPTSLPSTLRKEGLRINKILNEGNSGLMQIEREKEQQREREKGDNKKKRKMMKDDGAQTEQTVEKKLKKDIFETHYNRINRPIGHTLVAYTNCITGDYVPFGVCSFYKDDALQTSLTAALHLFVSVNNRDFQMFPKLSKRLILFIHGVFHHVVDVAMEAITPPQMVDVLEKILGALTSFNKDSTEFAIQTIDAILEYTYTHMSEIQSLIQSEEQQSSGSTGSSFSSTQLQQKAKIIKGMQTMNTVMTEHAYIFEELMQILFTFATRDDRLRYSATNALLPLIFIRNDFYLSIVHTLEEAVPIEDRDRLREAFTVQLMNDVPKDLNAKARAVFQSNLNNIIIDYKRLLS</sequence>
<protein>
    <submittedName>
        <fullName evidence="10">Putative Nuclear transport receptor RanBP16</fullName>
    </submittedName>
</protein>
<feature type="compositionally biased region" description="Basic and acidic residues" evidence="8">
    <location>
        <begin position="544"/>
        <end position="558"/>
    </location>
</feature>
<feature type="domain" description="Exportin-7/Ran-binding protein 17 TPR repeats" evidence="9">
    <location>
        <begin position="43"/>
        <end position="246"/>
    </location>
</feature>
<keyword evidence="10" id="KW-0675">Receptor</keyword>
<dbReference type="GO" id="GO:0005643">
    <property type="term" value="C:nuclear pore"/>
    <property type="evidence" value="ECO:0007669"/>
    <property type="project" value="TreeGrafter"/>
</dbReference>
<dbReference type="Pfam" id="PF25795">
    <property type="entry name" value="TPR_XPO7"/>
    <property type="match status" value="2"/>
</dbReference>
<dbReference type="AlphaFoldDB" id="A0A5J4WFV7"/>
<proteinExistence type="inferred from homology"/>
<keyword evidence="6" id="KW-0653">Protein transport</keyword>
<evidence type="ECO:0000256" key="8">
    <source>
        <dbReference type="SAM" id="MobiDB-lite"/>
    </source>
</evidence>
<dbReference type="Proteomes" id="UP000324800">
    <property type="component" value="Unassembled WGS sequence"/>
</dbReference>
<dbReference type="GO" id="GO:0005049">
    <property type="term" value="F:nuclear export signal receptor activity"/>
    <property type="evidence" value="ECO:0007669"/>
    <property type="project" value="InterPro"/>
</dbReference>